<accession>A0ABY8IYQ7</accession>
<dbReference type="Pfam" id="PF18919">
    <property type="entry name" value="DUF5670"/>
    <property type="match status" value="1"/>
</dbReference>
<evidence type="ECO:0000256" key="1">
    <source>
        <dbReference type="SAM" id="Phobius"/>
    </source>
</evidence>
<evidence type="ECO:0000313" key="2">
    <source>
        <dbReference type="EMBL" id="WFT74348.1"/>
    </source>
</evidence>
<dbReference type="NCBIfam" id="NF033488">
    <property type="entry name" value="lmo0937_fam_TM"/>
    <property type="match status" value="1"/>
</dbReference>
<organism evidence="2 3">
    <name type="scientific">Halobacillus naozhouensis</name>
    <dbReference type="NCBI Taxonomy" id="554880"/>
    <lineage>
        <taxon>Bacteria</taxon>
        <taxon>Bacillati</taxon>
        <taxon>Bacillota</taxon>
        <taxon>Bacilli</taxon>
        <taxon>Bacillales</taxon>
        <taxon>Bacillaceae</taxon>
        <taxon>Halobacillus</taxon>
    </lineage>
</organism>
<proteinExistence type="predicted"/>
<evidence type="ECO:0000313" key="3">
    <source>
        <dbReference type="Proteomes" id="UP001221597"/>
    </source>
</evidence>
<keyword evidence="3" id="KW-1185">Reference proteome</keyword>
<keyword evidence="1" id="KW-0812">Transmembrane</keyword>
<dbReference type="InterPro" id="IPR043727">
    <property type="entry name" value="Lmo0937-like"/>
</dbReference>
<gene>
    <name evidence="2" type="ORF">P9989_18615</name>
</gene>
<name>A0ABY8IYQ7_9BACI</name>
<sequence length="49" mass="5637">MLWTIILILLAFWLIGVIIDIAGGLIHLLLIAAIIFLVIRLFRRRAPRD</sequence>
<feature type="transmembrane region" description="Helical" evidence="1">
    <location>
        <begin position="6"/>
        <end position="39"/>
    </location>
</feature>
<reference evidence="2 3" key="1">
    <citation type="submission" date="2023-04" db="EMBL/GenBank/DDBJ databases">
        <title>Genome sequence of Halobacillus naozhouensis KACC 21980.</title>
        <authorList>
            <person name="Kim S."/>
            <person name="Heo J."/>
            <person name="Kwon S.-W."/>
        </authorList>
    </citation>
    <scope>NUCLEOTIDE SEQUENCE [LARGE SCALE GENOMIC DNA]</scope>
    <source>
        <strain evidence="2 3">KCTC 13234</strain>
    </source>
</reference>
<dbReference type="EMBL" id="CP121671">
    <property type="protein sequence ID" value="WFT74348.1"/>
    <property type="molecule type" value="Genomic_DNA"/>
</dbReference>
<keyword evidence="1" id="KW-1133">Transmembrane helix</keyword>
<keyword evidence="1" id="KW-0472">Membrane</keyword>
<protein>
    <submittedName>
        <fullName evidence="2">Lmo0937 family membrane protein</fullName>
    </submittedName>
</protein>
<dbReference type="Proteomes" id="UP001221597">
    <property type="component" value="Chromosome"/>
</dbReference>
<dbReference type="RefSeq" id="WP_283076347.1">
    <property type="nucleotide sequence ID" value="NZ_CP121671.1"/>
</dbReference>